<sequence>MLTFCYLFWLVAQSAAFSNDLRTLSSRNTTSPDQLPDALLPALAFERSTWVAGPVSEDPFYQVDSEWAEADFGTVFRVEDMDPTIYTIPATTSISRILYQSKSFLGNKTPASGYVLFPYSPRKVEGGNVPVVLWGHGTSGLHPDSAPSHLIDLWQNAQGPTPLVQQGYVVVAPDYAGLGVGKNAAGEHIVHEYLASPAHANDMEYALQAARSAFPFLGRNFTTIGHSQGGGAVWSFAERMHANPIEGYLGGVALAPVTRLLDLPDENDPVKALLVAATLRGIANIFPDFDLYSLLTPEGAQRFDLENKTQGNVAATTALLLTMADFPILKEGWEQNEYVQRFQEATGVGGKPIKGPLLVIQGDNDSNINVQTTTAAVETTGTANPTESISYIIYSNISHAPALWVGQQRFLEFIANRFDGEAAPPGLSTEQVSSLRPWAKYQPAQNFYSVRATEFYQVPA</sequence>
<dbReference type="RefSeq" id="XP_056064842.1">
    <property type="nucleotide sequence ID" value="XM_056220855.1"/>
</dbReference>
<keyword evidence="1" id="KW-0732">Signal</keyword>
<dbReference type="SUPFAM" id="SSF53474">
    <property type="entry name" value="alpha/beta-Hydrolases"/>
    <property type="match status" value="1"/>
</dbReference>
<reference evidence="2" key="1">
    <citation type="submission" date="2022-10" db="EMBL/GenBank/DDBJ databases">
        <title>Tapping the CABI collections for fungal endophytes: first genome assemblies for Collariella, Neodidymelliopsis, Ascochyta clinopodiicola, Didymella pomorum, Didymosphaeria variabile, Neocosmospora piperis and Neocucurbitaria cava.</title>
        <authorList>
            <person name="Hill R."/>
        </authorList>
    </citation>
    <scope>NUCLEOTIDE SEQUENCE</scope>
    <source>
        <strain evidence="2">IMI 356815</strain>
    </source>
</reference>
<dbReference type="GO" id="GO:0004806">
    <property type="term" value="F:triacylglycerol lipase activity"/>
    <property type="evidence" value="ECO:0007669"/>
    <property type="project" value="InterPro"/>
</dbReference>
<proteinExistence type="predicted"/>
<name>A0A9W8X976_9PLEO</name>
<dbReference type="AlphaFoldDB" id="A0A9W8X976"/>
<dbReference type="EMBL" id="JAPEUX010000010">
    <property type="protein sequence ID" value="KAJ4344390.1"/>
    <property type="molecule type" value="Genomic_DNA"/>
</dbReference>
<gene>
    <name evidence="2" type="ORF">N0V89_012130</name>
</gene>
<evidence type="ECO:0000313" key="3">
    <source>
        <dbReference type="Proteomes" id="UP001140513"/>
    </source>
</evidence>
<evidence type="ECO:0000313" key="2">
    <source>
        <dbReference type="EMBL" id="KAJ4344390.1"/>
    </source>
</evidence>
<dbReference type="PANTHER" id="PTHR34853:SF1">
    <property type="entry name" value="LIPASE 5"/>
    <property type="match status" value="1"/>
</dbReference>
<dbReference type="PANTHER" id="PTHR34853">
    <property type="match status" value="1"/>
</dbReference>
<comment type="caution">
    <text evidence="2">The sequence shown here is derived from an EMBL/GenBank/DDBJ whole genome shotgun (WGS) entry which is preliminary data.</text>
</comment>
<dbReference type="Gene3D" id="3.40.50.1820">
    <property type="entry name" value="alpha/beta hydrolase"/>
    <property type="match status" value="2"/>
</dbReference>
<protein>
    <recommendedName>
        <fullName evidence="4">AB hydrolase-1 domain-containing protein</fullName>
    </recommendedName>
</protein>
<dbReference type="InterPro" id="IPR005152">
    <property type="entry name" value="Lipase_secreted"/>
</dbReference>
<dbReference type="OrthoDB" id="5382058at2759"/>
<accession>A0A9W8X976</accession>
<organism evidence="2 3">
    <name type="scientific">Didymosphaeria variabile</name>
    <dbReference type="NCBI Taxonomy" id="1932322"/>
    <lineage>
        <taxon>Eukaryota</taxon>
        <taxon>Fungi</taxon>
        <taxon>Dikarya</taxon>
        <taxon>Ascomycota</taxon>
        <taxon>Pezizomycotina</taxon>
        <taxon>Dothideomycetes</taxon>
        <taxon>Pleosporomycetidae</taxon>
        <taxon>Pleosporales</taxon>
        <taxon>Massarineae</taxon>
        <taxon>Didymosphaeriaceae</taxon>
        <taxon>Didymosphaeria</taxon>
    </lineage>
</organism>
<dbReference type="GeneID" id="80915660"/>
<evidence type="ECO:0000256" key="1">
    <source>
        <dbReference type="SAM" id="SignalP"/>
    </source>
</evidence>
<feature type="signal peptide" evidence="1">
    <location>
        <begin position="1"/>
        <end position="16"/>
    </location>
</feature>
<dbReference type="Pfam" id="PF03583">
    <property type="entry name" value="LIP"/>
    <property type="match status" value="1"/>
</dbReference>
<feature type="chain" id="PRO_5040959136" description="AB hydrolase-1 domain-containing protein" evidence="1">
    <location>
        <begin position="17"/>
        <end position="460"/>
    </location>
</feature>
<evidence type="ECO:0008006" key="4">
    <source>
        <dbReference type="Google" id="ProtNLM"/>
    </source>
</evidence>
<dbReference type="Proteomes" id="UP001140513">
    <property type="component" value="Unassembled WGS sequence"/>
</dbReference>
<dbReference type="InterPro" id="IPR029058">
    <property type="entry name" value="AB_hydrolase_fold"/>
</dbReference>
<dbReference type="GO" id="GO:0016042">
    <property type="term" value="P:lipid catabolic process"/>
    <property type="evidence" value="ECO:0007669"/>
    <property type="project" value="InterPro"/>
</dbReference>
<keyword evidence="3" id="KW-1185">Reference proteome</keyword>